<accession>A0ABT3N5Q9</accession>
<dbReference type="CDD" id="cd08547">
    <property type="entry name" value="Type_II_cohesin"/>
    <property type="match status" value="1"/>
</dbReference>
<name>A0ABT3N5Q9_9BACT</name>
<comment type="caution">
    <text evidence="2">The sequence shown here is derived from an EMBL/GenBank/DDBJ whole genome shotgun (WGS) entry which is preliminary data.</text>
</comment>
<proteinExistence type="predicted"/>
<dbReference type="RefSeq" id="WP_265423658.1">
    <property type="nucleotide sequence ID" value="NZ_JAPFPW010000002.1"/>
</dbReference>
<feature type="chain" id="PRO_5045645981" evidence="1">
    <location>
        <begin position="21"/>
        <end position="177"/>
    </location>
</feature>
<organism evidence="2 3">
    <name type="scientific">Desulfobotulus pelophilus</name>
    <dbReference type="NCBI Taxonomy" id="2823377"/>
    <lineage>
        <taxon>Bacteria</taxon>
        <taxon>Pseudomonadati</taxon>
        <taxon>Thermodesulfobacteriota</taxon>
        <taxon>Desulfobacteria</taxon>
        <taxon>Desulfobacterales</taxon>
        <taxon>Desulfobacteraceae</taxon>
        <taxon>Desulfobotulus</taxon>
    </lineage>
</organism>
<keyword evidence="1" id="KW-0732">Signal</keyword>
<dbReference type="InterPro" id="IPR008965">
    <property type="entry name" value="CBM2/CBM3_carb-bd_dom_sf"/>
</dbReference>
<sequence>MRYPVLTFFFCCLLALPCQAKDIFLTPFHGKSGGTADTWVLIKDARNNLEVFSFVLAYDSAVLSFQSIPEGPGWGWTINHETLLRKDGKERIRLTFQTNNTDHILTKDQDYLLARVRFAVHRDRTTDIELQDPEGDISISWDRSGARFFYTDQSHSGGSDDSDNSVNISCFMDSLIR</sequence>
<evidence type="ECO:0000313" key="2">
    <source>
        <dbReference type="EMBL" id="MCW7752795.1"/>
    </source>
</evidence>
<reference evidence="2 3" key="1">
    <citation type="submission" date="2022-11" db="EMBL/GenBank/DDBJ databases">
        <title>Desulfobotulus tamanensis H1 sp. nov. - anaerobic, alkaliphilic, sulphate reducing bacterium isolated from terrestrial mud volcano.</title>
        <authorList>
            <person name="Frolova A."/>
            <person name="Merkel A.Y."/>
            <person name="Slobodkin A.I."/>
        </authorList>
    </citation>
    <scope>NUCLEOTIDE SEQUENCE [LARGE SCALE GENOMIC DNA]</scope>
    <source>
        <strain evidence="2 3">H1</strain>
    </source>
</reference>
<dbReference type="Proteomes" id="UP001209681">
    <property type="component" value="Unassembled WGS sequence"/>
</dbReference>
<dbReference type="EMBL" id="JAPFPW010000002">
    <property type="protein sequence ID" value="MCW7752795.1"/>
    <property type="molecule type" value="Genomic_DNA"/>
</dbReference>
<evidence type="ECO:0000313" key="3">
    <source>
        <dbReference type="Proteomes" id="UP001209681"/>
    </source>
</evidence>
<dbReference type="Gene3D" id="2.60.40.680">
    <property type="match status" value="1"/>
</dbReference>
<feature type="signal peptide" evidence="1">
    <location>
        <begin position="1"/>
        <end position="20"/>
    </location>
</feature>
<protein>
    <submittedName>
        <fullName evidence="2">Cohesin domain-containing protein</fullName>
    </submittedName>
</protein>
<keyword evidence="3" id="KW-1185">Reference proteome</keyword>
<dbReference type="SUPFAM" id="SSF49384">
    <property type="entry name" value="Carbohydrate-binding domain"/>
    <property type="match status" value="1"/>
</dbReference>
<evidence type="ECO:0000256" key="1">
    <source>
        <dbReference type="SAM" id="SignalP"/>
    </source>
</evidence>
<gene>
    <name evidence="2" type="ORF">OOT00_02200</name>
</gene>